<reference evidence="2" key="1">
    <citation type="submission" date="2018-06" db="EMBL/GenBank/DDBJ databases">
        <authorList>
            <person name="Zhirakovskaya E."/>
        </authorList>
    </citation>
    <scope>NUCLEOTIDE SEQUENCE</scope>
</reference>
<organism evidence="2">
    <name type="scientific">hydrothermal vent metagenome</name>
    <dbReference type="NCBI Taxonomy" id="652676"/>
    <lineage>
        <taxon>unclassified sequences</taxon>
        <taxon>metagenomes</taxon>
        <taxon>ecological metagenomes</taxon>
    </lineage>
</organism>
<feature type="domain" description="Uncharacterized protein TP-0789" evidence="1">
    <location>
        <begin position="84"/>
        <end position="263"/>
    </location>
</feature>
<name>A0A3B0S521_9ZZZZ</name>
<evidence type="ECO:0000259" key="1">
    <source>
        <dbReference type="Pfam" id="PF17131"/>
    </source>
</evidence>
<dbReference type="Gene3D" id="2.50.20.10">
    <property type="entry name" value="Lipoprotein localisation LolA/LolB/LppX"/>
    <property type="match status" value="1"/>
</dbReference>
<sequence length="271" mass="30544">MINKTLIAIGALAVSTMAPAYAQDAPATAELNVQNIVERASAAAYYQGKDGRANVHMSILDSQGRERTRDFTILRTDIGDVDNGEQRFYVLFNRPADISKTAFLVLKHPDSNDDRWLYLPALDLVKRIAPSDERTSFVGSHFFYEDVSGRSPNEDNHVLEEVTDAYYVVKSTPKDPKSVEFASYKNWIHKASFIPVKTEYYDASGEVYRTYTASAVETIDGHPTVVGAKMVDTRIGGETQMSYSDVAYDLDLPDDIFSERYLRTPPRRYLR</sequence>
<gene>
    <name evidence="2" type="ORF">MNBD_ALPHA05-767</name>
</gene>
<dbReference type="Pfam" id="PF17131">
    <property type="entry name" value="LolA_like"/>
    <property type="match status" value="1"/>
</dbReference>
<proteinExistence type="predicted"/>
<dbReference type="AlphaFoldDB" id="A0A3B0S521"/>
<protein>
    <submittedName>
        <fullName evidence="2">Outer membrane protein</fullName>
    </submittedName>
</protein>
<dbReference type="EMBL" id="UOEH01000338">
    <property type="protein sequence ID" value="VAW01455.1"/>
    <property type="molecule type" value="Genomic_DNA"/>
</dbReference>
<accession>A0A3B0S521</accession>
<dbReference type="InterPro" id="IPR033399">
    <property type="entry name" value="TP_0789-like"/>
</dbReference>
<evidence type="ECO:0000313" key="2">
    <source>
        <dbReference type="EMBL" id="VAW01455.1"/>
    </source>
</evidence>
<dbReference type="CDD" id="cd16329">
    <property type="entry name" value="LolA_like"/>
    <property type="match status" value="1"/>
</dbReference>